<keyword evidence="1" id="KW-0472">Membrane</keyword>
<keyword evidence="2" id="KW-0732">Signal</keyword>
<sequence length="546" mass="63200">MYRSLCLLFMYALLVVSCSHSTHEQKLLLSRADSLMQIKPDSALYLLKKITNYKQLANGDKAWFAVLWNKALLKNDIEVSSDTLIRYATNHYGKDDPINAGYAWYLLSRCEKSKGNAQGEADALFKAQEYAIYSKNLKLQACVWDAKSLMYKSQHKLDSMYHYANLAYLAFQKQKDTRNAVVCLLNMGINSSMSKRLDRALAYYLKAEELAKHTNEPLLLSSAYTQLCYTYYQMGNYPRALQYSRLSTKTSDYYDYNKWINMASIYIKTGALDSAHYYLSKGSPSVDRIKFYYELWETLHEKRGDFKSALIYEKKYAFILDSLNQKSLSESFAGLEKKYNYQKYQTENQSLTINNQRKNILILVLLLLLSSVAMLFFIFKNRQHRKLLTQQRLLTSKEEALVKKEQEKNTILAKQFDIQQNALKAISLLKQNASTFIKADDVFKDTKTKKEFVTQQNEALSALYKNTIENVDLLYNNISKRLAASFPDLLESDILICCLLLAGFDNISIASLLDILPKSYNMRRTILRKKLNIPHEVNLTEFLANF</sequence>
<keyword evidence="4" id="KW-1185">Reference proteome</keyword>
<evidence type="ECO:0000313" key="3">
    <source>
        <dbReference type="EMBL" id="GAT63919.1"/>
    </source>
</evidence>
<feature type="signal peptide" evidence="2">
    <location>
        <begin position="1"/>
        <end position="21"/>
    </location>
</feature>
<dbReference type="InterPro" id="IPR011990">
    <property type="entry name" value="TPR-like_helical_dom_sf"/>
</dbReference>
<dbReference type="RefSeq" id="WP_153802565.1">
    <property type="nucleotide sequence ID" value="NZ_BDCR01000004.1"/>
</dbReference>
<name>A0A171AL99_9BACT</name>
<keyword evidence="1" id="KW-0812">Transmembrane</keyword>
<comment type="caution">
    <text evidence="3">The sequence shown here is derived from an EMBL/GenBank/DDBJ whole genome shotgun (WGS) entry which is preliminary data.</text>
</comment>
<organism evidence="3 4">
    <name type="scientific">Paludibacter jiangxiensis</name>
    <dbReference type="NCBI Taxonomy" id="681398"/>
    <lineage>
        <taxon>Bacteria</taxon>
        <taxon>Pseudomonadati</taxon>
        <taxon>Bacteroidota</taxon>
        <taxon>Bacteroidia</taxon>
        <taxon>Bacteroidales</taxon>
        <taxon>Paludibacteraceae</taxon>
        <taxon>Paludibacter</taxon>
    </lineage>
</organism>
<dbReference type="PROSITE" id="PS51257">
    <property type="entry name" value="PROKAR_LIPOPROTEIN"/>
    <property type="match status" value="1"/>
</dbReference>
<gene>
    <name evidence="3" type="ORF">PJIAN_4462</name>
</gene>
<feature type="chain" id="PRO_5007905264" description="Tetratricopeptide repeat-containing protein" evidence="2">
    <location>
        <begin position="22"/>
        <end position="546"/>
    </location>
</feature>
<proteinExistence type="predicted"/>
<evidence type="ECO:0000313" key="4">
    <source>
        <dbReference type="Proteomes" id="UP000076586"/>
    </source>
</evidence>
<protein>
    <recommendedName>
        <fullName evidence="5">Tetratricopeptide repeat-containing protein</fullName>
    </recommendedName>
</protein>
<dbReference type="SUPFAM" id="SSF48452">
    <property type="entry name" value="TPR-like"/>
    <property type="match status" value="1"/>
</dbReference>
<evidence type="ECO:0008006" key="5">
    <source>
        <dbReference type="Google" id="ProtNLM"/>
    </source>
</evidence>
<feature type="transmembrane region" description="Helical" evidence="1">
    <location>
        <begin position="360"/>
        <end position="379"/>
    </location>
</feature>
<dbReference type="STRING" id="681398.PJIAN_4462"/>
<evidence type="ECO:0000256" key="1">
    <source>
        <dbReference type="SAM" id="Phobius"/>
    </source>
</evidence>
<dbReference type="Proteomes" id="UP000076586">
    <property type="component" value="Unassembled WGS sequence"/>
</dbReference>
<reference evidence="4" key="2">
    <citation type="journal article" date="2017" name="Genome Announc.">
        <title>Draft genome sequence of Paludibacter jiangxiensis NM7(T), a propionate-producing fermentative bacterium.</title>
        <authorList>
            <person name="Qiu Y.-L."/>
            <person name="Tourlousse D.M."/>
            <person name="Matsuura N."/>
            <person name="Ohashi A."/>
            <person name="Sekiguchi Y."/>
        </authorList>
    </citation>
    <scope>NUCLEOTIDE SEQUENCE [LARGE SCALE GENOMIC DNA]</scope>
    <source>
        <strain evidence="4">NM7</strain>
    </source>
</reference>
<dbReference type="EMBL" id="BDCR01000004">
    <property type="protein sequence ID" value="GAT63919.1"/>
    <property type="molecule type" value="Genomic_DNA"/>
</dbReference>
<dbReference type="OrthoDB" id="1100986at2"/>
<evidence type="ECO:0000256" key="2">
    <source>
        <dbReference type="SAM" id="SignalP"/>
    </source>
</evidence>
<dbReference type="Gene3D" id="1.25.40.10">
    <property type="entry name" value="Tetratricopeptide repeat domain"/>
    <property type="match status" value="1"/>
</dbReference>
<keyword evidence="1" id="KW-1133">Transmembrane helix</keyword>
<reference evidence="4" key="1">
    <citation type="submission" date="2016-04" db="EMBL/GenBank/DDBJ databases">
        <title>Draft genome sequence of Paludibacter jiangxiensis strain NM7.</title>
        <authorList>
            <person name="Qiu Y."/>
            <person name="Matsuura N."/>
            <person name="Ohashi A."/>
            <person name="Tourlousse M.D."/>
            <person name="Sekiguchi Y."/>
        </authorList>
    </citation>
    <scope>NUCLEOTIDE SEQUENCE [LARGE SCALE GENOMIC DNA]</scope>
    <source>
        <strain evidence="4">NM7</strain>
    </source>
</reference>
<dbReference type="AlphaFoldDB" id="A0A171AL99"/>
<accession>A0A171AL99</accession>